<proteinExistence type="predicted"/>
<evidence type="ECO:0000313" key="3">
    <source>
        <dbReference type="Proteomes" id="UP001597097"/>
    </source>
</evidence>
<comment type="caution">
    <text evidence="2">The sequence shown here is derived from an EMBL/GenBank/DDBJ whole genome shotgun (WGS) entry which is preliminary data.</text>
</comment>
<name>A0ABW4GYL3_9ACTN</name>
<dbReference type="Proteomes" id="UP001597097">
    <property type="component" value="Unassembled WGS sequence"/>
</dbReference>
<feature type="region of interest" description="Disordered" evidence="1">
    <location>
        <begin position="87"/>
        <end position="120"/>
    </location>
</feature>
<sequence>MPDPDDPDVVTLWWATSRRFSAWPLGHRWAPFPPPAPAGLDPAERGAWRQEWYDRVYFPWKERVIDAIADDPAAAAALFDERVPPADRPTVDALPRSRPSVFPRRRKRRSAPGGGKLAARRDKAAREAFLAASLDDEGSTVDGIASALGLPRTTAWRRLKAGQAQYGAALATLRALRSRPDPFTLAADHFGEDPNMVDGGER</sequence>
<dbReference type="EMBL" id="JBHUCM010000082">
    <property type="protein sequence ID" value="MFD1547709.1"/>
    <property type="molecule type" value="Genomic_DNA"/>
</dbReference>
<evidence type="ECO:0000256" key="1">
    <source>
        <dbReference type="SAM" id="MobiDB-lite"/>
    </source>
</evidence>
<accession>A0ABW4GYL3</accession>
<dbReference type="RefSeq" id="WP_219539147.1">
    <property type="nucleotide sequence ID" value="NZ_JAHKRM010000054.1"/>
</dbReference>
<organism evidence="2 3">
    <name type="scientific">Nonomuraea guangzhouensis</name>
    <dbReference type="NCBI Taxonomy" id="1291555"/>
    <lineage>
        <taxon>Bacteria</taxon>
        <taxon>Bacillati</taxon>
        <taxon>Actinomycetota</taxon>
        <taxon>Actinomycetes</taxon>
        <taxon>Streptosporangiales</taxon>
        <taxon>Streptosporangiaceae</taxon>
        <taxon>Nonomuraea</taxon>
    </lineage>
</organism>
<evidence type="ECO:0008006" key="4">
    <source>
        <dbReference type="Google" id="ProtNLM"/>
    </source>
</evidence>
<evidence type="ECO:0000313" key="2">
    <source>
        <dbReference type="EMBL" id="MFD1547709.1"/>
    </source>
</evidence>
<protein>
    <recommendedName>
        <fullName evidence="4">Helix-turn-helix domain-containing protein</fullName>
    </recommendedName>
</protein>
<reference evidence="3" key="1">
    <citation type="journal article" date="2019" name="Int. J. Syst. Evol. Microbiol.">
        <title>The Global Catalogue of Microorganisms (GCM) 10K type strain sequencing project: providing services to taxonomists for standard genome sequencing and annotation.</title>
        <authorList>
            <consortium name="The Broad Institute Genomics Platform"/>
            <consortium name="The Broad Institute Genome Sequencing Center for Infectious Disease"/>
            <person name="Wu L."/>
            <person name="Ma J."/>
        </authorList>
    </citation>
    <scope>NUCLEOTIDE SEQUENCE [LARGE SCALE GENOMIC DNA]</scope>
    <source>
        <strain evidence="3">CGMCC 1.15399</strain>
    </source>
</reference>
<keyword evidence="3" id="KW-1185">Reference proteome</keyword>
<gene>
    <name evidence="2" type="ORF">ACFSJ0_62525</name>
</gene>